<dbReference type="PANTHER" id="PTHR46066">
    <property type="entry name" value="CHITINASE DOMAIN-CONTAINING PROTEIN 1 FAMILY MEMBER"/>
    <property type="match status" value="1"/>
</dbReference>
<dbReference type="InterPro" id="IPR001223">
    <property type="entry name" value="Glyco_hydro18_cat"/>
</dbReference>
<dbReference type="OrthoDB" id="9769314at2"/>
<dbReference type="InterPro" id="IPR029070">
    <property type="entry name" value="Chitinase_insertion_sf"/>
</dbReference>
<proteinExistence type="predicted"/>
<evidence type="ECO:0000313" key="2">
    <source>
        <dbReference type="EMBL" id="RDY33139.1"/>
    </source>
</evidence>
<dbReference type="CDD" id="cd00118">
    <property type="entry name" value="LysM"/>
    <property type="match status" value="1"/>
</dbReference>
<gene>
    <name evidence="2" type="ORF">CG710_001025</name>
</gene>
<accession>A0A371JK81</accession>
<dbReference type="GO" id="GO:0012505">
    <property type="term" value="C:endomembrane system"/>
    <property type="evidence" value="ECO:0007669"/>
    <property type="project" value="TreeGrafter"/>
</dbReference>
<reference evidence="2 3" key="1">
    <citation type="journal article" date="2017" name="Genome Announc.">
        <title>Draft Genome Sequence of a Sporulating and Motile Strain of Lachnotalea glycerini Isolated from Water in Quebec City, Canada.</title>
        <authorList>
            <person name="Maheux A.F."/>
            <person name="Boudreau D.K."/>
            <person name="Berube E."/>
            <person name="Boissinot M."/>
            <person name="Raymond F."/>
            <person name="Brodeur S."/>
            <person name="Corbeil J."/>
            <person name="Isabel S."/>
            <person name="Omar R.F."/>
            <person name="Bergeron M.G."/>
        </authorList>
    </citation>
    <scope>NUCLEOTIDE SEQUENCE [LARGE SCALE GENOMIC DNA]</scope>
    <source>
        <strain evidence="2 3">CCRI-19302</strain>
    </source>
</reference>
<sequence>MYQNKGDYNMEIYVVQPNDTLYSISRKFNISLDKMIRDNELEFTEQLVPGQTIVIVYPEKTYITQKGDSIESISKQFNISQMQLLRNNPFLSDTPIIPGTELTISYNTSGNIAIGGYIYPYIDKNTLKKTLPDLTYLTVYNYRAINEGKIISYWADEEIIQLAKDYGTIPLMMSTTLSAQGEPDIETAYSILLNEEYLEAYVNNTIRIIKEKGYLGTNIVFNYMNPNSLYLYLNLIERLKVELDKDNLLLFVTVNPNTSYVNNELTFDKIDYSVLNTKVNGIIFLQFIWGTNYGPPLPVNSIAKIKSFIDYAITNISSTSIAVGLSIISYDWQLPYIPGNSYANSLSLNSALRLAQDKGVSIQFDEVSQSPFFTYIQLETSEHIVWSVDARTISSLVDLINQYSLQGAGLWNLMIYTAQLWLIINSQFEIEKLIPDKFN</sequence>
<dbReference type="Proteomes" id="UP000216411">
    <property type="component" value="Unassembled WGS sequence"/>
</dbReference>
<dbReference type="Pfam" id="PF01476">
    <property type="entry name" value="LysM"/>
    <property type="match status" value="2"/>
</dbReference>
<dbReference type="InterPro" id="IPR017853">
    <property type="entry name" value="GH"/>
</dbReference>
<dbReference type="Gene3D" id="3.10.50.10">
    <property type="match status" value="1"/>
</dbReference>
<dbReference type="PANTHER" id="PTHR46066:SF2">
    <property type="entry name" value="CHITINASE DOMAIN-CONTAINING PROTEIN 1"/>
    <property type="match status" value="1"/>
</dbReference>
<dbReference type="InterPro" id="IPR036779">
    <property type="entry name" value="LysM_dom_sf"/>
</dbReference>
<dbReference type="SUPFAM" id="SSF54106">
    <property type="entry name" value="LysM domain"/>
    <property type="match status" value="2"/>
</dbReference>
<feature type="domain" description="LysM" evidence="1">
    <location>
        <begin position="60"/>
        <end position="104"/>
    </location>
</feature>
<dbReference type="PROSITE" id="PS51782">
    <property type="entry name" value="LYSM"/>
    <property type="match status" value="2"/>
</dbReference>
<dbReference type="Gene3D" id="3.10.350.10">
    <property type="entry name" value="LysM domain"/>
    <property type="match status" value="2"/>
</dbReference>
<dbReference type="GO" id="GO:0005975">
    <property type="term" value="P:carbohydrate metabolic process"/>
    <property type="evidence" value="ECO:0007669"/>
    <property type="project" value="InterPro"/>
</dbReference>
<organism evidence="2 3">
    <name type="scientific">Lachnotalea glycerini</name>
    <dbReference type="NCBI Taxonomy" id="1763509"/>
    <lineage>
        <taxon>Bacteria</taxon>
        <taxon>Bacillati</taxon>
        <taxon>Bacillota</taxon>
        <taxon>Clostridia</taxon>
        <taxon>Lachnospirales</taxon>
        <taxon>Lachnospiraceae</taxon>
        <taxon>Lachnotalea</taxon>
    </lineage>
</organism>
<comment type="caution">
    <text evidence="2">The sequence shown here is derived from an EMBL/GenBank/DDBJ whole genome shotgun (WGS) entry which is preliminary data.</text>
</comment>
<dbReference type="EMBL" id="NOKA02000001">
    <property type="protein sequence ID" value="RDY33139.1"/>
    <property type="molecule type" value="Genomic_DNA"/>
</dbReference>
<dbReference type="InterPro" id="IPR018392">
    <property type="entry name" value="LysM"/>
</dbReference>
<evidence type="ECO:0000259" key="1">
    <source>
        <dbReference type="PROSITE" id="PS51782"/>
    </source>
</evidence>
<name>A0A371JK81_9FIRM</name>
<dbReference type="AlphaFoldDB" id="A0A371JK81"/>
<feature type="domain" description="LysM" evidence="1">
    <location>
        <begin position="11"/>
        <end position="55"/>
    </location>
</feature>
<dbReference type="Gene3D" id="3.20.20.80">
    <property type="entry name" value="Glycosidases"/>
    <property type="match status" value="1"/>
</dbReference>
<keyword evidence="3" id="KW-1185">Reference proteome</keyword>
<dbReference type="SMART" id="SM00257">
    <property type="entry name" value="LysM"/>
    <property type="match status" value="2"/>
</dbReference>
<protein>
    <submittedName>
        <fullName evidence="2">LysM peptidoglycan-binding domain-containing protein</fullName>
    </submittedName>
</protein>
<evidence type="ECO:0000313" key="3">
    <source>
        <dbReference type="Proteomes" id="UP000216411"/>
    </source>
</evidence>
<dbReference type="SUPFAM" id="SSF51445">
    <property type="entry name" value="(Trans)glycosidases"/>
    <property type="match status" value="1"/>
</dbReference>
<dbReference type="GO" id="GO:0070492">
    <property type="term" value="F:oligosaccharide binding"/>
    <property type="evidence" value="ECO:0007669"/>
    <property type="project" value="TreeGrafter"/>
</dbReference>
<dbReference type="Pfam" id="PF00704">
    <property type="entry name" value="Glyco_hydro_18"/>
    <property type="match status" value="1"/>
</dbReference>